<dbReference type="CDD" id="cd04301">
    <property type="entry name" value="NAT_SF"/>
    <property type="match status" value="1"/>
</dbReference>
<organism evidence="2 3">
    <name type="scientific">Oceanobacillus kapialis</name>
    <dbReference type="NCBI Taxonomy" id="481353"/>
    <lineage>
        <taxon>Bacteria</taxon>
        <taxon>Bacillati</taxon>
        <taxon>Bacillota</taxon>
        <taxon>Bacilli</taxon>
        <taxon>Bacillales</taxon>
        <taxon>Bacillaceae</taxon>
        <taxon>Oceanobacillus</taxon>
    </lineage>
</organism>
<dbReference type="PANTHER" id="PTHR43415:SF6">
    <property type="entry name" value="SPERMIDINE N(1)-ACETYLTRANSFERASE"/>
    <property type="match status" value="1"/>
</dbReference>
<evidence type="ECO:0000313" key="3">
    <source>
        <dbReference type="Proteomes" id="UP001597451"/>
    </source>
</evidence>
<dbReference type="RefSeq" id="WP_379562431.1">
    <property type="nucleotide sequence ID" value="NZ_JBHUMX010000038.1"/>
</dbReference>
<accession>A0ABW5Q1Y8</accession>
<sequence length="170" mass="20282">MTDNLHIRPLEKEDLEFLHNMRTNPDVMDYWFSEPYTNMEKLKKNFEQQQENESIRQFMLYHGQEKIGYLGLYGIIQRHRIAQFAIMIHPDHQGKGYAADATKLVVDYCFNQLNIHKLSLNVIKVNEKAIHIYRKVGFEVEGELKKQYFVNGSYHDAYVMSLFREDYVAR</sequence>
<dbReference type="Gene3D" id="3.40.630.30">
    <property type="match status" value="1"/>
</dbReference>
<dbReference type="SUPFAM" id="SSF55729">
    <property type="entry name" value="Acyl-CoA N-acyltransferases (Nat)"/>
    <property type="match status" value="1"/>
</dbReference>
<comment type="caution">
    <text evidence="2">The sequence shown here is derived from an EMBL/GenBank/DDBJ whole genome shotgun (WGS) entry which is preliminary data.</text>
</comment>
<name>A0ABW5Q1Y8_9BACI</name>
<dbReference type="PROSITE" id="PS51186">
    <property type="entry name" value="GNAT"/>
    <property type="match status" value="1"/>
</dbReference>
<keyword evidence="2" id="KW-0012">Acyltransferase</keyword>
<dbReference type="InterPro" id="IPR016181">
    <property type="entry name" value="Acyl_CoA_acyltransferase"/>
</dbReference>
<feature type="domain" description="N-acetyltransferase" evidence="1">
    <location>
        <begin position="5"/>
        <end position="165"/>
    </location>
</feature>
<dbReference type="EMBL" id="JBHUMX010000038">
    <property type="protein sequence ID" value="MFD2629639.1"/>
    <property type="molecule type" value="Genomic_DNA"/>
</dbReference>
<protein>
    <submittedName>
        <fullName evidence="2">GNAT family N-acetyltransferase</fullName>
        <ecNumber evidence="2">2.3.1.-</ecNumber>
    </submittedName>
</protein>
<dbReference type="Proteomes" id="UP001597451">
    <property type="component" value="Unassembled WGS sequence"/>
</dbReference>
<proteinExistence type="predicted"/>
<keyword evidence="3" id="KW-1185">Reference proteome</keyword>
<reference evidence="3" key="1">
    <citation type="journal article" date="2019" name="Int. J. Syst. Evol. Microbiol.">
        <title>The Global Catalogue of Microorganisms (GCM) 10K type strain sequencing project: providing services to taxonomists for standard genome sequencing and annotation.</title>
        <authorList>
            <consortium name="The Broad Institute Genomics Platform"/>
            <consortium name="The Broad Institute Genome Sequencing Center for Infectious Disease"/>
            <person name="Wu L."/>
            <person name="Ma J."/>
        </authorList>
    </citation>
    <scope>NUCLEOTIDE SEQUENCE [LARGE SCALE GENOMIC DNA]</scope>
    <source>
        <strain evidence="3">TISTR 1858</strain>
    </source>
</reference>
<keyword evidence="2" id="KW-0808">Transferase</keyword>
<evidence type="ECO:0000259" key="1">
    <source>
        <dbReference type="PROSITE" id="PS51186"/>
    </source>
</evidence>
<gene>
    <name evidence="2" type="ORF">ACFSUN_12700</name>
</gene>
<dbReference type="InterPro" id="IPR000182">
    <property type="entry name" value="GNAT_dom"/>
</dbReference>
<evidence type="ECO:0000313" key="2">
    <source>
        <dbReference type="EMBL" id="MFD2629639.1"/>
    </source>
</evidence>
<dbReference type="Pfam" id="PF13302">
    <property type="entry name" value="Acetyltransf_3"/>
    <property type="match status" value="1"/>
</dbReference>
<dbReference type="GO" id="GO:0016746">
    <property type="term" value="F:acyltransferase activity"/>
    <property type="evidence" value="ECO:0007669"/>
    <property type="project" value="UniProtKB-KW"/>
</dbReference>
<dbReference type="PANTHER" id="PTHR43415">
    <property type="entry name" value="SPERMIDINE N(1)-ACETYLTRANSFERASE"/>
    <property type="match status" value="1"/>
</dbReference>
<dbReference type="EC" id="2.3.1.-" evidence="2"/>